<dbReference type="InterPro" id="IPR045851">
    <property type="entry name" value="AMP-bd_C_sf"/>
</dbReference>
<keyword evidence="2" id="KW-0436">Ligase</keyword>
<organism evidence="8">
    <name type="scientific">freshwater metagenome</name>
    <dbReference type="NCBI Taxonomy" id="449393"/>
    <lineage>
        <taxon>unclassified sequences</taxon>
        <taxon>metagenomes</taxon>
        <taxon>ecological metagenomes</taxon>
    </lineage>
</organism>
<protein>
    <submittedName>
        <fullName evidence="8">Unannotated protein</fullName>
    </submittedName>
</protein>
<dbReference type="PANTHER" id="PTHR43201:SF5">
    <property type="entry name" value="MEDIUM-CHAIN ACYL-COA LIGASE ACSF2, MITOCHONDRIAL"/>
    <property type="match status" value="1"/>
</dbReference>
<dbReference type="PROSITE" id="PS00455">
    <property type="entry name" value="AMP_BINDING"/>
    <property type="match status" value="1"/>
</dbReference>
<evidence type="ECO:0000313" key="7">
    <source>
        <dbReference type="EMBL" id="CAB4692351.1"/>
    </source>
</evidence>
<feature type="domain" description="AMP-binding enzyme C-terminal" evidence="4">
    <location>
        <begin position="429"/>
        <end position="501"/>
    </location>
</feature>
<dbReference type="GO" id="GO:0006631">
    <property type="term" value="P:fatty acid metabolic process"/>
    <property type="evidence" value="ECO:0007669"/>
    <property type="project" value="TreeGrafter"/>
</dbReference>
<dbReference type="Pfam" id="PF00501">
    <property type="entry name" value="AMP-binding"/>
    <property type="match status" value="1"/>
</dbReference>
<dbReference type="Gene3D" id="3.40.50.12780">
    <property type="entry name" value="N-terminal domain of ligase-like"/>
    <property type="match status" value="1"/>
</dbReference>
<proteinExistence type="inferred from homology"/>
<evidence type="ECO:0000313" key="8">
    <source>
        <dbReference type="EMBL" id="CAB4938783.1"/>
    </source>
</evidence>
<dbReference type="AlphaFoldDB" id="A0A6J7J621"/>
<evidence type="ECO:0000313" key="5">
    <source>
        <dbReference type="EMBL" id="CAB4371936.1"/>
    </source>
</evidence>
<dbReference type="EMBL" id="CAFBNJ010000001">
    <property type="protein sequence ID" value="CAB4938783.1"/>
    <property type="molecule type" value="Genomic_DNA"/>
</dbReference>
<evidence type="ECO:0000259" key="3">
    <source>
        <dbReference type="Pfam" id="PF00501"/>
    </source>
</evidence>
<dbReference type="EMBL" id="CAEZVC010000001">
    <property type="protein sequence ID" value="CAB4610898.1"/>
    <property type="molecule type" value="Genomic_DNA"/>
</dbReference>
<accession>A0A6J7J621</accession>
<feature type="domain" description="AMP-dependent synthetase/ligase" evidence="3">
    <location>
        <begin position="15"/>
        <end position="368"/>
    </location>
</feature>
<evidence type="ECO:0000256" key="2">
    <source>
        <dbReference type="ARBA" id="ARBA00022598"/>
    </source>
</evidence>
<name>A0A6J7J621_9ZZZZ</name>
<reference evidence="8" key="1">
    <citation type="submission" date="2020-05" db="EMBL/GenBank/DDBJ databases">
        <authorList>
            <person name="Chiriac C."/>
            <person name="Salcher M."/>
            <person name="Ghai R."/>
            <person name="Kavagutti S V."/>
        </authorList>
    </citation>
    <scope>NUCLEOTIDE SEQUENCE</scope>
</reference>
<comment type="similarity">
    <text evidence="1">Belongs to the ATP-dependent AMP-binding enzyme family.</text>
</comment>
<dbReference type="Gene3D" id="3.30.300.30">
    <property type="match status" value="1"/>
</dbReference>
<dbReference type="InterPro" id="IPR025110">
    <property type="entry name" value="AMP-bd_C"/>
</dbReference>
<dbReference type="EMBL" id="CAEUNJ010000047">
    <property type="protein sequence ID" value="CAB4371936.1"/>
    <property type="molecule type" value="Genomic_DNA"/>
</dbReference>
<dbReference type="PANTHER" id="PTHR43201">
    <property type="entry name" value="ACYL-COA SYNTHETASE"/>
    <property type="match status" value="1"/>
</dbReference>
<dbReference type="InterPro" id="IPR000873">
    <property type="entry name" value="AMP-dep_synth/lig_dom"/>
</dbReference>
<dbReference type="InterPro" id="IPR042099">
    <property type="entry name" value="ANL_N_sf"/>
</dbReference>
<evidence type="ECO:0000259" key="4">
    <source>
        <dbReference type="Pfam" id="PF13193"/>
    </source>
</evidence>
<dbReference type="InterPro" id="IPR020845">
    <property type="entry name" value="AMP-binding_CS"/>
</dbReference>
<dbReference type="Pfam" id="PF13193">
    <property type="entry name" value="AMP-binding_C"/>
    <property type="match status" value="1"/>
</dbReference>
<sequence>MRVEITSADLAPNALRRWADETPEQILLHHVDGRVLSYGDAVGMCDAWAGGFHRRGIDSGSVVGIFVSDTFDCARAWLAVTSAGMIAVPVNTAHMGRMLRHVLATARMRAVVASADLVGRLSEASVDSDLTDVIVYDEEWSGGRVGDVAAVGLREFLSGTPSVPPFCPELHDTAMFLFTSGSTGPSKAVVIPWAASHSHWSWVPEDTLMKGEALYAPVAMFHNSGIGALQYVVWKGGRLVIRDRFSASAFWADIRMSGAVACGVVGPMTSVLWSQNAEPDDAENPLRSLVLGPMIEQMEEFEQRFGTRVCTAYGMTEVPSMVATGWDHGPWQTSGAVVAGWPWPELALVDEHDMPVAVGEVGELVVRTGAPWALNGGYFGDPAATAEAWRNGWFHTGDALRQDDEGRFFFVDRMKDTIRRRGENISSFEVESVVLEHPAVVACAAFGVPDGFGGDDVMVAVVVREGAALKPAQFFEHLSKEMPSYMVPRYIDVVIEIPHNTTTLRVQKFVLRDRGVTSTTWDRSVIA</sequence>
<dbReference type="GO" id="GO:0031956">
    <property type="term" value="F:medium-chain fatty acid-CoA ligase activity"/>
    <property type="evidence" value="ECO:0007669"/>
    <property type="project" value="TreeGrafter"/>
</dbReference>
<dbReference type="SUPFAM" id="SSF56801">
    <property type="entry name" value="Acetyl-CoA synthetase-like"/>
    <property type="match status" value="1"/>
</dbReference>
<evidence type="ECO:0000256" key="1">
    <source>
        <dbReference type="ARBA" id="ARBA00006432"/>
    </source>
</evidence>
<dbReference type="EMBL" id="CAEZXY010000001">
    <property type="protein sequence ID" value="CAB4692351.1"/>
    <property type="molecule type" value="Genomic_DNA"/>
</dbReference>
<evidence type="ECO:0000313" key="6">
    <source>
        <dbReference type="EMBL" id="CAB4610898.1"/>
    </source>
</evidence>
<gene>
    <name evidence="6" type="ORF">UFOPK1906_00024</name>
    <name evidence="7" type="ORF">UFOPK2624_00051</name>
    <name evidence="8" type="ORF">UFOPK3785_00029</name>
    <name evidence="5" type="ORF">UFOPK4201_01150</name>
</gene>